<proteinExistence type="predicted"/>
<dbReference type="STRING" id="490189.SAMN02927903_03205"/>
<dbReference type="AlphaFoldDB" id="A0A1G5KAL1"/>
<protein>
    <submittedName>
        <fullName evidence="1">Quinol monooxygenase YgiN</fullName>
    </submittedName>
</protein>
<evidence type="ECO:0000313" key="1">
    <source>
        <dbReference type="EMBL" id="SCY97672.1"/>
    </source>
</evidence>
<keyword evidence="1" id="KW-0503">Monooxygenase</keyword>
<dbReference type="Gene3D" id="3.30.70.100">
    <property type="match status" value="1"/>
</dbReference>
<dbReference type="RefSeq" id="WP_091146882.1">
    <property type="nucleotide sequence ID" value="NZ_FMVF01000026.1"/>
</dbReference>
<reference evidence="1 2" key="1">
    <citation type="submission" date="2016-10" db="EMBL/GenBank/DDBJ databases">
        <authorList>
            <person name="de Groot N.N."/>
        </authorList>
    </citation>
    <scope>NUCLEOTIDE SEQUENCE [LARGE SCALE GENOMIC DNA]</scope>
    <source>
        <strain evidence="1 2">CGMCC 1.7031</strain>
    </source>
</reference>
<dbReference type="Proteomes" id="UP000199354">
    <property type="component" value="Unassembled WGS sequence"/>
</dbReference>
<keyword evidence="1" id="KW-0560">Oxidoreductase</keyword>
<keyword evidence="2" id="KW-1185">Reference proteome</keyword>
<dbReference type="SUPFAM" id="SSF54909">
    <property type="entry name" value="Dimeric alpha+beta barrel"/>
    <property type="match status" value="1"/>
</dbReference>
<gene>
    <name evidence="1" type="ORF">SAMN02927903_03205</name>
</gene>
<dbReference type="OrthoDB" id="9804891at2"/>
<organism evidence="1 2">
    <name type="scientific">Flavobacterium caeni</name>
    <dbReference type="NCBI Taxonomy" id="490189"/>
    <lineage>
        <taxon>Bacteria</taxon>
        <taxon>Pseudomonadati</taxon>
        <taxon>Bacteroidota</taxon>
        <taxon>Flavobacteriia</taxon>
        <taxon>Flavobacteriales</taxon>
        <taxon>Flavobacteriaceae</taxon>
        <taxon>Flavobacterium</taxon>
    </lineage>
</organism>
<dbReference type="InterPro" id="IPR011008">
    <property type="entry name" value="Dimeric_a/b-barrel"/>
</dbReference>
<dbReference type="EMBL" id="FMVF01000026">
    <property type="protein sequence ID" value="SCY97672.1"/>
    <property type="molecule type" value="Genomic_DNA"/>
</dbReference>
<dbReference type="GO" id="GO:0004497">
    <property type="term" value="F:monooxygenase activity"/>
    <property type="evidence" value="ECO:0007669"/>
    <property type="project" value="UniProtKB-KW"/>
</dbReference>
<evidence type="ECO:0000313" key="2">
    <source>
        <dbReference type="Proteomes" id="UP000199354"/>
    </source>
</evidence>
<accession>A0A1G5KAL1</accession>
<sequence length="97" mass="10478">MKKLGLLVRLEAKAGKEKSVEEFITSALPLANEEAGTITWYAFRIDATTFGIFDTFSDEEGREAHLGGKIAKALMENAAELLAAAPKIEPIDILAAK</sequence>
<name>A0A1G5KAL1_9FLAO</name>